<proteinExistence type="predicted"/>
<keyword evidence="1" id="KW-0378">Hydrolase</keyword>
<keyword evidence="2" id="KW-1185">Reference proteome</keyword>
<dbReference type="EMBL" id="JAENHL010000008">
    <property type="protein sequence ID" value="MBK1871392.1"/>
    <property type="molecule type" value="Genomic_DNA"/>
</dbReference>
<name>A0ACC5RFI7_9HYPH</name>
<sequence>MANVLTSSRRAPVVFLHGTAGSRRQWQDLIDRLPGGFENLALDLPGYTAHEVPQAERSLSAEADMILQKLRALGRPVHLIGHSYGAALALRIAVKWPDMVQSLTLFEPAIFHLLRDGHPVERQMFAHIARLAQEIGIAAAAGRPDWGAARFVDFWNGPGSFAVYAPETRERVTARMPLIRANFSALHQETWPLEECARVTCPMLGLYGENSPLLSQHLIRLVAGQMPQAKVLPIAGAGHMLPVTHAAMAARLIGTHLNAVEARMPDATPRVA</sequence>
<reference evidence="1" key="1">
    <citation type="submission" date="2021-01" db="EMBL/GenBank/DDBJ databases">
        <authorList>
            <person name="Sun Q."/>
        </authorList>
    </citation>
    <scope>NUCLEOTIDE SEQUENCE</scope>
    <source>
        <strain evidence="1">YIM B02566</strain>
    </source>
</reference>
<evidence type="ECO:0000313" key="2">
    <source>
        <dbReference type="Proteomes" id="UP000616151"/>
    </source>
</evidence>
<protein>
    <submittedName>
        <fullName evidence="1">Alpha/beta hydrolase</fullName>
    </submittedName>
</protein>
<comment type="caution">
    <text evidence="1">The sequence shown here is derived from an EMBL/GenBank/DDBJ whole genome shotgun (WGS) entry which is preliminary data.</text>
</comment>
<accession>A0ACC5RFI7</accession>
<evidence type="ECO:0000313" key="1">
    <source>
        <dbReference type="EMBL" id="MBK1871392.1"/>
    </source>
</evidence>
<dbReference type="Proteomes" id="UP000616151">
    <property type="component" value="Unassembled WGS sequence"/>
</dbReference>
<organism evidence="1 2">
    <name type="scientific">Taklimakanibacter albus</name>
    <dbReference type="NCBI Taxonomy" id="2800327"/>
    <lineage>
        <taxon>Bacteria</taxon>
        <taxon>Pseudomonadati</taxon>
        <taxon>Pseudomonadota</taxon>
        <taxon>Alphaproteobacteria</taxon>
        <taxon>Hyphomicrobiales</taxon>
        <taxon>Aestuariivirgaceae</taxon>
        <taxon>Taklimakanibacter</taxon>
    </lineage>
</organism>
<gene>
    <name evidence="1" type="ORF">JHL16_33805</name>
</gene>